<sequence>MSAQTFGDRTWQVARRNDMQVKWLRFRYHALIKNNEPKTSTTHSNRLGECNANLEWSRPLLHISLISAFTSSSNFDIASCPICLMLQLLVLYAVVFAVAETQAQHALTLTAHHPSVPCEDPPSYVKIENTSRCDEVSCSESDRMIGGARSTTCASRSEYYSNIDILLGDTPYILREIFANDDCSDFRFAEVFKVSDKCEQYDESGLYVKVHLPANSWVSVHFFLEATCSPSSLYRIESVSNEGSTAHSCDSNFQRWYARNGNTRSLAWVIVTSDSSGVNGSDTSIIGGVATASSTLEPADDTGFTLDTETTMPTASNTADTTTSLDEATDGTALETEDTAAPTAEPTSSEGSTTTTSTAAALSSRSRDVSSISASDSTSGGSTMSERDPDSSNSLAASTVIASTNGSDESESDSAKSAVSSSTKARKSRVSIETTAPALDSTSASFSAASSESGSTQENIAADDNASASDATTTSKASIGAVTIAGIVMGNLAVAVLIIGSIVHRRRSDDDDVQSPLPNNSCRRTSGPYWGQTSPIHRQLYSEPRYSEQRYADSLASRPGSFQRVSSGQTGLWNDDVITARRIPRDKVHVQHLLSRGAFGEVYSGLYKQERVAIKMLLPQMRGVIQQVNTFLAEAKMTSTMEHPRIVSFVGVAWDSLSDICVVLEYMDGGDLRSLLTNYEATGHPVGFNREKVTIALQVCHALAYMHSLSPPVIHRDLKSRNVLLNQGLEAKLTDFGISRERLDRTMTAGVGTSLWMAPEVMMGNKYDDKADIFSFGVVLSELDVHTLPYAKAMATATANNQMACAVMLQKVAMGTLRVEFSKVGSRAMVELGCACVSVYPDERPTAAEILYKLQTILNCELPNADVEVVLRTVSAPHTSVPHEVGMSLGWCKEAPVSFSRLAHRLTSSDAEQTMIWLATLCAAVIVLGQIQSICAADSSYKVTSYFSDAECGTAPLNAVIDPVETCTGNGCMKEYGAVNTVSCSSDYKTELQSIFDGSAFLVEET</sequence>
<evidence type="ECO:0000256" key="1">
    <source>
        <dbReference type="SAM" id="MobiDB-lite"/>
    </source>
</evidence>
<dbReference type="EMBL" id="BSXW01001118">
    <property type="protein sequence ID" value="GMF33823.1"/>
    <property type="molecule type" value="Genomic_DNA"/>
</dbReference>
<dbReference type="Pfam" id="PF00069">
    <property type="entry name" value="Pkinase"/>
    <property type="match status" value="1"/>
</dbReference>
<dbReference type="SMART" id="SM00220">
    <property type="entry name" value="S_TKc"/>
    <property type="match status" value="1"/>
</dbReference>
<keyword evidence="4" id="KW-1185">Reference proteome</keyword>
<dbReference type="InterPro" id="IPR000719">
    <property type="entry name" value="Prot_kinase_dom"/>
</dbReference>
<feature type="compositionally biased region" description="Low complexity" evidence="1">
    <location>
        <begin position="462"/>
        <end position="472"/>
    </location>
</feature>
<dbReference type="GO" id="GO:0004674">
    <property type="term" value="F:protein serine/threonine kinase activity"/>
    <property type="evidence" value="ECO:0007669"/>
    <property type="project" value="TreeGrafter"/>
</dbReference>
<dbReference type="InterPro" id="IPR051681">
    <property type="entry name" value="Ser/Thr_Kinases-Pseudokinases"/>
</dbReference>
<dbReference type="PANTHER" id="PTHR44329:SF214">
    <property type="entry name" value="PROTEIN KINASE DOMAIN-CONTAINING PROTEIN"/>
    <property type="match status" value="1"/>
</dbReference>
<feature type="region of interest" description="Disordered" evidence="1">
    <location>
        <begin position="507"/>
        <end position="529"/>
    </location>
</feature>
<dbReference type="Gene3D" id="3.30.200.20">
    <property type="entry name" value="Phosphorylase Kinase, domain 1"/>
    <property type="match status" value="1"/>
</dbReference>
<dbReference type="Gene3D" id="1.10.510.10">
    <property type="entry name" value="Transferase(Phosphotransferase) domain 1"/>
    <property type="match status" value="1"/>
</dbReference>
<dbReference type="PROSITE" id="PS00108">
    <property type="entry name" value="PROTEIN_KINASE_ST"/>
    <property type="match status" value="1"/>
</dbReference>
<feature type="compositionally biased region" description="Polar residues" evidence="1">
    <location>
        <begin position="305"/>
        <end position="326"/>
    </location>
</feature>
<dbReference type="AlphaFoldDB" id="A0A9W6X8Z3"/>
<proteinExistence type="predicted"/>
<gene>
    <name evidence="3" type="ORF">Plil01_001441500</name>
</gene>
<dbReference type="InterPro" id="IPR008271">
    <property type="entry name" value="Ser/Thr_kinase_AS"/>
</dbReference>
<comment type="caution">
    <text evidence="3">The sequence shown here is derived from an EMBL/GenBank/DDBJ whole genome shotgun (WGS) entry which is preliminary data.</text>
</comment>
<dbReference type="PROSITE" id="PS50011">
    <property type="entry name" value="PROTEIN_KINASE_DOM"/>
    <property type="match status" value="1"/>
</dbReference>
<evidence type="ECO:0000313" key="4">
    <source>
        <dbReference type="Proteomes" id="UP001165083"/>
    </source>
</evidence>
<feature type="compositionally biased region" description="Low complexity" evidence="1">
    <location>
        <begin position="438"/>
        <end position="455"/>
    </location>
</feature>
<name>A0A9W6X8Z3_9STRA</name>
<accession>A0A9W6X8Z3</accession>
<feature type="domain" description="Protein kinase" evidence="2">
    <location>
        <begin position="588"/>
        <end position="858"/>
    </location>
</feature>
<dbReference type="Proteomes" id="UP001165083">
    <property type="component" value="Unassembled WGS sequence"/>
</dbReference>
<dbReference type="GO" id="GO:0005524">
    <property type="term" value="F:ATP binding"/>
    <property type="evidence" value="ECO:0007669"/>
    <property type="project" value="InterPro"/>
</dbReference>
<organism evidence="3 4">
    <name type="scientific">Phytophthora lilii</name>
    <dbReference type="NCBI Taxonomy" id="2077276"/>
    <lineage>
        <taxon>Eukaryota</taxon>
        <taxon>Sar</taxon>
        <taxon>Stramenopiles</taxon>
        <taxon>Oomycota</taxon>
        <taxon>Peronosporomycetes</taxon>
        <taxon>Peronosporales</taxon>
        <taxon>Peronosporaceae</taxon>
        <taxon>Phytophthora</taxon>
    </lineage>
</organism>
<protein>
    <submittedName>
        <fullName evidence="3">Unnamed protein product</fullName>
    </submittedName>
</protein>
<reference evidence="3" key="1">
    <citation type="submission" date="2023-04" db="EMBL/GenBank/DDBJ databases">
        <title>Phytophthora lilii NBRC 32176.</title>
        <authorList>
            <person name="Ichikawa N."/>
            <person name="Sato H."/>
            <person name="Tonouchi N."/>
        </authorList>
    </citation>
    <scope>NUCLEOTIDE SEQUENCE</scope>
    <source>
        <strain evidence="3">NBRC 32176</strain>
    </source>
</reference>
<dbReference type="PANTHER" id="PTHR44329">
    <property type="entry name" value="SERINE/THREONINE-PROTEIN KINASE TNNI3K-RELATED"/>
    <property type="match status" value="1"/>
</dbReference>
<evidence type="ECO:0000259" key="2">
    <source>
        <dbReference type="PROSITE" id="PS50011"/>
    </source>
</evidence>
<feature type="compositionally biased region" description="Low complexity" evidence="1">
    <location>
        <begin position="339"/>
        <end position="384"/>
    </location>
</feature>
<feature type="region of interest" description="Disordered" evidence="1">
    <location>
        <begin position="296"/>
        <end position="472"/>
    </location>
</feature>
<dbReference type="InterPro" id="IPR011009">
    <property type="entry name" value="Kinase-like_dom_sf"/>
</dbReference>
<evidence type="ECO:0000313" key="3">
    <source>
        <dbReference type="EMBL" id="GMF33823.1"/>
    </source>
</evidence>
<feature type="compositionally biased region" description="Polar residues" evidence="1">
    <location>
        <begin position="391"/>
        <end position="406"/>
    </location>
</feature>
<dbReference type="SUPFAM" id="SSF56112">
    <property type="entry name" value="Protein kinase-like (PK-like)"/>
    <property type="match status" value="1"/>
</dbReference>